<dbReference type="SUPFAM" id="SSF48317">
    <property type="entry name" value="Acid phosphatase/Vanadium-dependent haloperoxidase"/>
    <property type="match status" value="1"/>
</dbReference>
<dbReference type="RefSeq" id="WP_169465896.1">
    <property type="nucleotide sequence ID" value="NZ_JABBGG010000006.1"/>
</dbReference>
<dbReference type="InterPro" id="IPR036938">
    <property type="entry name" value="PAP2/HPO_sf"/>
</dbReference>
<dbReference type="AlphaFoldDB" id="A0A848HKL3"/>
<feature type="transmembrane region" description="Helical" evidence="1">
    <location>
        <begin position="206"/>
        <end position="227"/>
    </location>
</feature>
<keyword evidence="1" id="KW-0472">Membrane</keyword>
<feature type="transmembrane region" description="Helical" evidence="1">
    <location>
        <begin position="149"/>
        <end position="171"/>
    </location>
</feature>
<feature type="transmembrane region" description="Helical" evidence="1">
    <location>
        <begin position="178"/>
        <end position="200"/>
    </location>
</feature>
<sequence>MKEVYPRVHKFIAARLTPGEELGLHFTVGIALMLCAAWVFGGIAEEVVDAEEITILDEWLARWFNARATPAFTQAMLYLTHAHNTAGMLVMTSVLGIYFYLRKAPYWLLALLVSVPGGMLLNVVLKHIFQRARPSLDNPLLTLTTYSFPSGHTVAATLLYGLVAAYLVCVASRWKARCLIVLGACVMVGLVGLSRMYLGVHYLSDVLAAIAEGCGWLAVCITGVSTLRRRRAARATA</sequence>
<dbReference type="PANTHER" id="PTHR14969:SF13">
    <property type="entry name" value="AT30094P"/>
    <property type="match status" value="1"/>
</dbReference>
<name>A0A848HKL3_9BURK</name>
<feature type="transmembrane region" description="Helical" evidence="1">
    <location>
        <begin position="108"/>
        <end position="129"/>
    </location>
</feature>
<keyword evidence="4" id="KW-1185">Reference proteome</keyword>
<keyword evidence="1" id="KW-0812">Transmembrane</keyword>
<gene>
    <name evidence="3" type="ORF">HHL21_11445</name>
</gene>
<dbReference type="Proteomes" id="UP000583752">
    <property type="component" value="Unassembled WGS sequence"/>
</dbReference>
<reference evidence="3 4" key="1">
    <citation type="submission" date="2020-04" db="EMBL/GenBank/DDBJ databases">
        <title>Massilia sp. RP-1-19 isolated from soil.</title>
        <authorList>
            <person name="Dahal R.H."/>
        </authorList>
    </citation>
    <scope>NUCLEOTIDE SEQUENCE [LARGE SCALE GENOMIC DNA]</scope>
    <source>
        <strain evidence="3 4">RP-1-19</strain>
    </source>
</reference>
<organism evidence="3 4">
    <name type="scientific">Massilia polaris</name>
    <dbReference type="NCBI Taxonomy" id="2728846"/>
    <lineage>
        <taxon>Bacteria</taxon>
        <taxon>Pseudomonadati</taxon>
        <taxon>Pseudomonadota</taxon>
        <taxon>Betaproteobacteria</taxon>
        <taxon>Burkholderiales</taxon>
        <taxon>Oxalobacteraceae</taxon>
        <taxon>Telluria group</taxon>
        <taxon>Massilia</taxon>
    </lineage>
</organism>
<evidence type="ECO:0000256" key="1">
    <source>
        <dbReference type="SAM" id="Phobius"/>
    </source>
</evidence>
<protein>
    <submittedName>
        <fullName evidence="3">Phosphatase PAP2 family protein</fullName>
    </submittedName>
</protein>
<evidence type="ECO:0000313" key="4">
    <source>
        <dbReference type="Proteomes" id="UP000583752"/>
    </source>
</evidence>
<dbReference type="Gene3D" id="1.20.144.10">
    <property type="entry name" value="Phosphatidic acid phosphatase type 2/haloperoxidase"/>
    <property type="match status" value="2"/>
</dbReference>
<evidence type="ECO:0000259" key="2">
    <source>
        <dbReference type="SMART" id="SM00014"/>
    </source>
</evidence>
<keyword evidence="1" id="KW-1133">Transmembrane helix</keyword>
<dbReference type="EMBL" id="JABBGG010000006">
    <property type="protein sequence ID" value="NML61682.1"/>
    <property type="molecule type" value="Genomic_DNA"/>
</dbReference>
<dbReference type="CDD" id="cd03392">
    <property type="entry name" value="PAP2_like_2"/>
    <property type="match status" value="1"/>
</dbReference>
<dbReference type="Pfam" id="PF01569">
    <property type="entry name" value="PAP2"/>
    <property type="match status" value="1"/>
</dbReference>
<comment type="caution">
    <text evidence="3">The sequence shown here is derived from an EMBL/GenBank/DDBJ whole genome shotgun (WGS) entry which is preliminary data.</text>
</comment>
<dbReference type="InterPro" id="IPR000326">
    <property type="entry name" value="PAP2/HPO"/>
</dbReference>
<proteinExistence type="predicted"/>
<dbReference type="SMART" id="SM00014">
    <property type="entry name" value="acidPPc"/>
    <property type="match status" value="1"/>
</dbReference>
<accession>A0A848HKL3</accession>
<feature type="transmembrane region" description="Helical" evidence="1">
    <location>
        <begin position="21"/>
        <end position="40"/>
    </location>
</feature>
<evidence type="ECO:0000313" key="3">
    <source>
        <dbReference type="EMBL" id="NML61682.1"/>
    </source>
</evidence>
<feature type="transmembrane region" description="Helical" evidence="1">
    <location>
        <begin position="82"/>
        <end position="101"/>
    </location>
</feature>
<feature type="domain" description="Phosphatidic acid phosphatase type 2/haloperoxidase" evidence="2">
    <location>
        <begin position="109"/>
        <end position="221"/>
    </location>
</feature>
<dbReference type="PANTHER" id="PTHR14969">
    <property type="entry name" value="SPHINGOSINE-1-PHOSPHATE PHOSPHOHYDROLASE"/>
    <property type="match status" value="1"/>
</dbReference>